<protein>
    <submittedName>
        <fullName evidence="1">Type I methionyl aminopeptidase</fullName>
        <ecNumber evidence="1">3.4.11.18</ecNumber>
    </submittedName>
</protein>
<dbReference type="EC" id="3.4.11.18" evidence="1"/>
<name>A0AC61MTY0_9FIRM</name>
<evidence type="ECO:0000313" key="1">
    <source>
        <dbReference type="EMBL" id="QQK07816.1"/>
    </source>
</evidence>
<evidence type="ECO:0000313" key="2">
    <source>
        <dbReference type="Proteomes" id="UP000595814"/>
    </source>
</evidence>
<gene>
    <name evidence="1" type="primary">map</name>
    <name evidence="1" type="ORF">JFY71_11145</name>
</gene>
<dbReference type="EMBL" id="CP066744">
    <property type="protein sequence ID" value="QQK07816.1"/>
    <property type="molecule type" value="Genomic_DNA"/>
</dbReference>
<proteinExistence type="predicted"/>
<keyword evidence="1" id="KW-0031">Aminopeptidase</keyword>
<keyword evidence="2" id="KW-1185">Reference proteome</keyword>
<sequence>MIYIKSKNDIERMKKAGNIVATMHEALRDYIKPGISTLEVNEFCENHIRKSGGKPVQIGYHGFPYATCTSVNDEICHGFPTEYILKAGDLITVDTVVEYDGFMGDSAWSYHVGEASEKVMDLMKTTKECLYIGIEKAIIGNRLGDIGHAIQEHAEGKGYSVVREFTGHGIGKDMHEDPMVPHFGKPGRGIRLEEGMVITIEPMINTGKWKSVIDDNNWTARTIDGGLSCQYEHTLAITAEGPIILTKQKGEEDYL</sequence>
<organism evidence="1 2">
    <name type="scientific">Miniphocaeibacter halophilus</name>
    <dbReference type="NCBI Taxonomy" id="2931922"/>
    <lineage>
        <taxon>Bacteria</taxon>
        <taxon>Bacillati</taxon>
        <taxon>Bacillota</taxon>
        <taxon>Tissierellia</taxon>
        <taxon>Tissierellales</taxon>
        <taxon>Peptoniphilaceae</taxon>
        <taxon>Miniphocaeibacter</taxon>
    </lineage>
</organism>
<dbReference type="Proteomes" id="UP000595814">
    <property type="component" value="Chromosome"/>
</dbReference>
<accession>A0AC61MTY0</accession>
<keyword evidence="1" id="KW-0378">Hydrolase</keyword>
<keyword evidence="1" id="KW-0645">Protease</keyword>
<reference evidence="1 2" key="1">
    <citation type="journal article" date="2022" name="Int. J. Syst. Evol. Microbiol.">
        <title>Miniphocaeibacter halophilus sp. nov., an ammonium-tolerant acetate-producing bacterium isolated from a biogas system.</title>
        <authorList>
            <person name="Schnurer A."/>
            <person name="Singh A."/>
            <person name="Bi S."/>
            <person name="Qiao W."/>
            <person name="Westerholm M."/>
        </authorList>
    </citation>
    <scope>NUCLEOTIDE SEQUENCE [LARGE SCALE GENOMIC DNA]</scope>
    <source>
        <strain evidence="1 2">AMB_01</strain>
    </source>
</reference>